<feature type="signal peptide" evidence="2">
    <location>
        <begin position="1"/>
        <end position="23"/>
    </location>
</feature>
<comment type="caution">
    <text evidence="3">The sequence shown here is derived from an EMBL/GenBank/DDBJ whole genome shotgun (WGS) entry which is preliminary data.</text>
</comment>
<accession>A0ABT9E2P8</accession>
<dbReference type="Pfam" id="PF03401">
    <property type="entry name" value="TctC"/>
    <property type="match status" value="1"/>
</dbReference>
<feature type="chain" id="PRO_5046194745" evidence="2">
    <location>
        <begin position="24"/>
        <end position="322"/>
    </location>
</feature>
<dbReference type="PANTHER" id="PTHR42928">
    <property type="entry name" value="TRICARBOXYLATE-BINDING PROTEIN"/>
    <property type="match status" value="1"/>
</dbReference>
<protein>
    <submittedName>
        <fullName evidence="3">Tripartite tricarboxylate transporter substrate binding protein</fullName>
    </submittedName>
</protein>
<dbReference type="EMBL" id="JAUTWS010000018">
    <property type="protein sequence ID" value="MDO9710437.1"/>
    <property type="molecule type" value="Genomic_DNA"/>
</dbReference>
<reference evidence="3 4" key="1">
    <citation type="submission" date="2023-08" db="EMBL/GenBank/DDBJ databases">
        <title>The draft genome sequence of Paracraurococcus sp. LOR1-02.</title>
        <authorList>
            <person name="Kingkaew E."/>
            <person name="Tanasupawat S."/>
        </authorList>
    </citation>
    <scope>NUCLEOTIDE SEQUENCE [LARGE SCALE GENOMIC DNA]</scope>
    <source>
        <strain evidence="3 4">LOR1-02</strain>
    </source>
</reference>
<dbReference type="RefSeq" id="WP_305105300.1">
    <property type="nucleotide sequence ID" value="NZ_JAUTWS010000018.1"/>
</dbReference>
<dbReference type="Proteomes" id="UP001243009">
    <property type="component" value="Unassembled WGS sequence"/>
</dbReference>
<dbReference type="PANTHER" id="PTHR42928:SF5">
    <property type="entry name" value="BLR1237 PROTEIN"/>
    <property type="match status" value="1"/>
</dbReference>
<evidence type="ECO:0000256" key="1">
    <source>
        <dbReference type="ARBA" id="ARBA00006987"/>
    </source>
</evidence>
<evidence type="ECO:0000256" key="2">
    <source>
        <dbReference type="SAM" id="SignalP"/>
    </source>
</evidence>
<dbReference type="Gene3D" id="3.40.190.10">
    <property type="entry name" value="Periplasmic binding protein-like II"/>
    <property type="match status" value="1"/>
</dbReference>
<dbReference type="PIRSF" id="PIRSF017082">
    <property type="entry name" value="YflP"/>
    <property type="match status" value="1"/>
</dbReference>
<name>A0ABT9E2P8_9PROT</name>
<dbReference type="SUPFAM" id="SSF53850">
    <property type="entry name" value="Periplasmic binding protein-like II"/>
    <property type="match status" value="1"/>
</dbReference>
<comment type="similarity">
    <text evidence="1">Belongs to the UPF0065 (bug) family.</text>
</comment>
<evidence type="ECO:0000313" key="3">
    <source>
        <dbReference type="EMBL" id="MDO9710437.1"/>
    </source>
</evidence>
<dbReference type="CDD" id="cd07012">
    <property type="entry name" value="PBP2_Bug_TTT"/>
    <property type="match status" value="1"/>
</dbReference>
<sequence length="322" mass="33592">MPGRRSLLAATITLPSLALPARAQGGFPSRPIRVLVAFAPGGQSDTVIRLLAPKLSEALGQPLVVENRPGAGGSIAGGAVAQAPADGHTLLFDSFGFLIVPFLVKGLTYNHDKAFAPVAQAVSAPYVLVVRKGFPARTLAEYVDYARKNPGLAYGTPGTGTVGHLAGALLASRAKVQLEHIPYRGGPESARDIAAGNLDSAIGTANSFRPLIEDGRAIGIALTSGRRMGSLASLPTIAESGYPGFDLTSWNAMFAPAATPAPVIAKLEAAMRTALQDETVQKRLKDAGNEPNFEGAAAFADRIRRERAVVKQIVQETGIKPE</sequence>
<keyword evidence="2" id="KW-0732">Signal</keyword>
<organism evidence="3 4">
    <name type="scientific">Paracraurococcus lichenis</name>
    <dbReference type="NCBI Taxonomy" id="3064888"/>
    <lineage>
        <taxon>Bacteria</taxon>
        <taxon>Pseudomonadati</taxon>
        <taxon>Pseudomonadota</taxon>
        <taxon>Alphaproteobacteria</taxon>
        <taxon>Acetobacterales</taxon>
        <taxon>Roseomonadaceae</taxon>
        <taxon>Paracraurococcus</taxon>
    </lineage>
</organism>
<evidence type="ECO:0000313" key="4">
    <source>
        <dbReference type="Proteomes" id="UP001243009"/>
    </source>
</evidence>
<keyword evidence="4" id="KW-1185">Reference proteome</keyword>
<gene>
    <name evidence="3" type="ORF">Q7A36_18935</name>
</gene>
<dbReference type="Gene3D" id="3.40.190.150">
    <property type="entry name" value="Bordetella uptake gene, domain 1"/>
    <property type="match status" value="1"/>
</dbReference>
<proteinExistence type="inferred from homology"/>
<dbReference type="InterPro" id="IPR005064">
    <property type="entry name" value="BUG"/>
</dbReference>
<dbReference type="InterPro" id="IPR042100">
    <property type="entry name" value="Bug_dom1"/>
</dbReference>